<dbReference type="PANTHER" id="PTHR47256:SF1">
    <property type="entry name" value="ZN(II)2CYS6 TRANSCRIPTION FACTOR (EUROFUNG)"/>
    <property type="match status" value="1"/>
</dbReference>
<gene>
    <name evidence="3" type="ORF">BS50DRAFT_473318</name>
</gene>
<dbReference type="GO" id="GO:0008270">
    <property type="term" value="F:zinc ion binding"/>
    <property type="evidence" value="ECO:0007669"/>
    <property type="project" value="InterPro"/>
</dbReference>
<dbReference type="Proteomes" id="UP000240883">
    <property type="component" value="Unassembled WGS sequence"/>
</dbReference>
<organism evidence="3 4">
    <name type="scientific">Corynespora cassiicola Philippines</name>
    <dbReference type="NCBI Taxonomy" id="1448308"/>
    <lineage>
        <taxon>Eukaryota</taxon>
        <taxon>Fungi</taxon>
        <taxon>Dikarya</taxon>
        <taxon>Ascomycota</taxon>
        <taxon>Pezizomycotina</taxon>
        <taxon>Dothideomycetes</taxon>
        <taxon>Pleosporomycetidae</taxon>
        <taxon>Pleosporales</taxon>
        <taxon>Corynesporascaceae</taxon>
        <taxon>Corynespora</taxon>
    </lineage>
</organism>
<dbReference type="InterPro" id="IPR001138">
    <property type="entry name" value="Zn2Cys6_DnaBD"/>
</dbReference>
<keyword evidence="1" id="KW-0539">Nucleus</keyword>
<protein>
    <recommendedName>
        <fullName evidence="2">Zn(2)-C6 fungal-type domain-containing protein</fullName>
    </recommendedName>
</protein>
<feature type="non-terminal residue" evidence="3">
    <location>
        <position position="103"/>
    </location>
</feature>
<keyword evidence="4" id="KW-1185">Reference proteome</keyword>
<dbReference type="PANTHER" id="PTHR47256">
    <property type="entry name" value="ZN(II)2CYS6 TRANSCRIPTION FACTOR (EUROFUNG)-RELATED"/>
    <property type="match status" value="1"/>
</dbReference>
<reference evidence="3 4" key="1">
    <citation type="journal article" date="2018" name="Front. Microbiol.">
        <title>Genome-Wide Analysis of Corynespora cassiicola Leaf Fall Disease Putative Effectors.</title>
        <authorList>
            <person name="Lopez D."/>
            <person name="Ribeiro S."/>
            <person name="Label P."/>
            <person name="Fumanal B."/>
            <person name="Venisse J.S."/>
            <person name="Kohler A."/>
            <person name="de Oliveira R.R."/>
            <person name="Labutti K."/>
            <person name="Lipzen A."/>
            <person name="Lail K."/>
            <person name="Bauer D."/>
            <person name="Ohm R.A."/>
            <person name="Barry K.W."/>
            <person name="Spatafora J."/>
            <person name="Grigoriev I.V."/>
            <person name="Martin F.M."/>
            <person name="Pujade-Renaud V."/>
        </authorList>
    </citation>
    <scope>NUCLEOTIDE SEQUENCE [LARGE SCALE GENOMIC DNA]</scope>
    <source>
        <strain evidence="3 4">Philippines</strain>
    </source>
</reference>
<dbReference type="CDD" id="cd00067">
    <property type="entry name" value="GAL4"/>
    <property type="match status" value="1"/>
</dbReference>
<dbReference type="OrthoDB" id="3362851at2759"/>
<evidence type="ECO:0000256" key="1">
    <source>
        <dbReference type="ARBA" id="ARBA00023242"/>
    </source>
</evidence>
<dbReference type="InterPro" id="IPR053187">
    <property type="entry name" value="Notoamide_regulator"/>
</dbReference>
<dbReference type="SUPFAM" id="SSF57701">
    <property type="entry name" value="Zn2/Cys6 DNA-binding domain"/>
    <property type="match status" value="1"/>
</dbReference>
<dbReference type="STRING" id="1448308.A0A2T2N119"/>
<dbReference type="GO" id="GO:0000981">
    <property type="term" value="F:DNA-binding transcription factor activity, RNA polymerase II-specific"/>
    <property type="evidence" value="ECO:0007669"/>
    <property type="project" value="InterPro"/>
</dbReference>
<proteinExistence type="predicted"/>
<dbReference type="EMBL" id="KZ678169">
    <property type="protein sequence ID" value="PSN59059.1"/>
    <property type="molecule type" value="Genomic_DNA"/>
</dbReference>
<feature type="domain" description="Zn(2)-C6 fungal-type" evidence="2">
    <location>
        <begin position="3"/>
        <end position="63"/>
    </location>
</feature>
<name>A0A2T2N119_CORCC</name>
<dbReference type="SMART" id="SM00066">
    <property type="entry name" value="GAL4"/>
    <property type="match status" value="1"/>
</dbReference>
<evidence type="ECO:0000259" key="2">
    <source>
        <dbReference type="SMART" id="SM00066"/>
    </source>
</evidence>
<dbReference type="AlphaFoldDB" id="A0A2T2N119"/>
<evidence type="ECO:0000313" key="3">
    <source>
        <dbReference type="EMBL" id="PSN59059.1"/>
    </source>
</evidence>
<dbReference type="InterPro" id="IPR036864">
    <property type="entry name" value="Zn2-C6_fun-type_DNA-bd_sf"/>
</dbReference>
<accession>A0A2T2N119</accession>
<dbReference type="Gene3D" id="4.10.240.10">
    <property type="entry name" value="Zn(2)-C6 fungal-type DNA-binding domain"/>
    <property type="match status" value="1"/>
</dbReference>
<feature type="non-terminal residue" evidence="3">
    <location>
        <position position="1"/>
    </location>
</feature>
<sequence>KRNNAVSACYACRRRKSKVSAQNNLLTGRIDILLCDGQRPICTRCSQKSTRCVYEFRPNESPLQAMKQALKQGKRELMHLHQFFLFPGSCTEQKALEMLRRIR</sequence>
<evidence type="ECO:0000313" key="4">
    <source>
        <dbReference type="Proteomes" id="UP000240883"/>
    </source>
</evidence>